<reference evidence="1 2" key="1">
    <citation type="submission" date="2023-11" db="EMBL/GenBank/DDBJ databases">
        <title>30 novel species of actinomycetes from the DSMZ collection.</title>
        <authorList>
            <person name="Nouioui I."/>
        </authorList>
    </citation>
    <scope>NUCLEOTIDE SEQUENCE [LARGE SCALE GENOMIC DNA]</scope>
    <source>
        <strain evidence="1 2">DSM 41524</strain>
    </source>
</reference>
<sequence length="179" mass="19676">MPDATALSALIGAGLPATYTFLYQRLAHLLDRRGTPEPEPQVPPTLQGEVQLPLVADAQQLARRQPELMQLRDALTPYQRGAVPIDSTDEPLLRTLGRLRSFLEEVYGQRLTFTGEQRPASGPYVRQKTDTVRGELTGMEAEDITGTAEVLQDTNTVEAGGKVIGMQADRIGRARNKRP</sequence>
<proteinExistence type="predicted"/>
<evidence type="ECO:0000313" key="2">
    <source>
        <dbReference type="Proteomes" id="UP001354709"/>
    </source>
</evidence>
<dbReference type="RefSeq" id="WP_330814064.1">
    <property type="nucleotide sequence ID" value="NZ_JAZBJO010000035.1"/>
</dbReference>
<evidence type="ECO:0000313" key="1">
    <source>
        <dbReference type="EMBL" id="MEE4597436.1"/>
    </source>
</evidence>
<protein>
    <submittedName>
        <fullName evidence="1">Uncharacterized protein</fullName>
    </submittedName>
</protein>
<organism evidence="1 2">
    <name type="scientific">Streptomyces asiaticus subsp. ignotus</name>
    <dbReference type="NCBI Taxonomy" id="3098222"/>
    <lineage>
        <taxon>Bacteria</taxon>
        <taxon>Bacillati</taxon>
        <taxon>Actinomycetota</taxon>
        <taxon>Actinomycetes</taxon>
        <taxon>Kitasatosporales</taxon>
        <taxon>Streptomycetaceae</taxon>
        <taxon>Streptomyces</taxon>
        <taxon>Streptomyces violaceusniger group</taxon>
    </lineage>
</organism>
<name>A0ABU7Q9Y0_9ACTN</name>
<keyword evidence="2" id="KW-1185">Reference proteome</keyword>
<gene>
    <name evidence="1" type="ORF">V2J94_37115</name>
</gene>
<accession>A0ABU7Q9Y0</accession>
<dbReference type="EMBL" id="JAZBJO010000035">
    <property type="protein sequence ID" value="MEE4597436.1"/>
    <property type="molecule type" value="Genomic_DNA"/>
</dbReference>
<dbReference type="Proteomes" id="UP001354709">
    <property type="component" value="Unassembled WGS sequence"/>
</dbReference>
<comment type="caution">
    <text evidence="1">The sequence shown here is derived from an EMBL/GenBank/DDBJ whole genome shotgun (WGS) entry which is preliminary data.</text>
</comment>